<feature type="chain" id="PRO_5046462542" evidence="1">
    <location>
        <begin position="20"/>
        <end position="171"/>
    </location>
</feature>
<proteinExistence type="predicted"/>
<organism evidence="2 3">
    <name type="scientific">Pseudoalteromonas aurantia 208</name>
    <dbReference type="NCBI Taxonomy" id="1314867"/>
    <lineage>
        <taxon>Bacteria</taxon>
        <taxon>Pseudomonadati</taxon>
        <taxon>Pseudomonadota</taxon>
        <taxon>Gammaproteobacteria</taxon>
        <taxon>Alteromonadales</taxon>
        <taxon>Pseudoalteromonadaceae</taxon>
        <taxon>Pseudoalteromonas</taxon>
    </lineage>
</organism>
<gene>
    <name evidence="2" type="ORF">PAUR_a1160</name>
</gene>
<protein>
    <submittedName>
        <fullName evidence="2">Uncharacterized protein</fullName>
    </submittedName>
</protein>
<feature type="signal peptide" evidence="1">
    <location>
        <begin position="1"/>
        <end position="19"/>
    </location>
</feature>
<evidence type="ECO:0000313" key="3">
    <source>
        <dbReference type="Proteomes" id="UP000615755"/>
    </source>
</evidence>
<evidence type="ECO:0000313" key="2">
    <source>
        <dbReference type="EMBL" id="MBE0367737.1"/>
    </source>
</evidence>
<sequence length="171" mass="18833">MKTLSILFAGAVLSSVAYAADTIPDGWAGTYKGECELISPRHGSYYNFAMSLEIAAQDTGKVSWTLSYGSGQSASVRNYNLLTINADRGHYAVDENNGIVIDQFLTGNEFISMFEIGSSKIQTTYALDSNGTMDVSMDSFTFKTIRDAEIGPYTVANYGFKSKQKCRLYKW</sequence>
<comment type="caution">
    <text evidence="2">The sequence shown here is derived from an EMBL/GenBank/DDBJ whole genome shotgun (WGS) entry which is preliminary data.</text>
</comment>
<dbReference type="RefSeq" id="WP_192507122.1">
    <property type="nucleotide sequence ID" value="NZ_AQGV01000012.1"/>
</dbReference>
<name>A0ABR9E9T2_9GAMM</name>
<dbReference type="Proteomes" id="UP000615755">
    <property type="component" value="Unassembled WGS sequence"/>
</dbReference>
<keyword evidence="1" id="KW-0732">Signal</keyword>
<keyword evidence="3" id="KW-1185">Reference proteome</keyword>
<evidence type="ECO:0000256" key="1">
    <source>
        <dbReference type="SAM" id="SignalP"/>
    </source>
</evidence>
<reference evidence="2 3" key="1">
    <citation type="submission" date="2015-03" db="EMBL/GenBank/DDBJ databases">
        <title>Genome sequence of Pseudoalteromonas aurantia.</title>
        <authorList>
            <person name="Xie B.-B."/>
            <person name="Rong J.-C."/>
            <person name="Qin Q.-L."/>
            <person name="Zhang Y.-Z."/>
        </authorList>
    </citation>
    <scope>NUCLEOTIDE SEQUENCE [LARGE SCALE GENOMIC DNA]</scope>
    <source>
        <strain evidence="2 3">208</strain>
    </source>
</reference>
<accession>A0ABR9E9T2</accession>
<dbReference type="EMBL" id="AQGV01000012">
    <property type="protein sequence ID" value="MBE0367737.1"/>
    <property type="molecule type" value="Genomic_DNA"/>
</dbReference>